<dbReference type="InterPro" id="IPR036390">
    <property type="entry name" value="WH_DNA-bd_sf"/>
</dbReference>
<keyword evidence="3" id="KW-0804">Transcription</keyword>
<dbReference type="SMART" id="SM00418">
    <property type="entry name" value="HTH_ARSR"/>
    <property type="match status" value="1"/>
</dbReference>
<evidence type="ECO:0000259" key="4">
    <source>
        <dbReference type="PROSITE" id="PS50987"/>
    </source>
</evidence>
<dbReference type="Proteomes" id="UP000321558">
    <property type="component" value="Unassembled WGS sequence"/>
</dbReference>
<dbReference type="PRINTS" id="PR00778">
    <property type="entry name" value="HTHARSR"/>
</dbReference>
<dbReference type="SUPFAM" id="SSF46785">
    <property type="entry name" value="Winged helix' DNA-binding domain"/>
    <property type="match status" value="1"/>
</dbReference>
<dbReference type="STRING" id="582851.GCA_900162665_02930"/>
<evidence type="ECO:0000256" key="2">
    <source>
        <dbReference type="ARBA" id="ARBA00023125"/>
    </source>
</evidence>
<dbReference type="GO" id="GO:0003700">
    <property type="term" value="F:DNA-binding transcription factor activity"/>
    <property type="evidence" value="ECO:0007669"/>
    <property type="project" value="InterPro"/>
</dbReference>
<gene>
    <name evidence="5" type="ORF">OSO01_07160</name>
</gene>
<dbReference type="InterPro" id="IPR036388">
    <property type="entry name" value="WH-like_DNA-bd_sf"/>
</dbReference>
<name>A0A511ZEV3_9BACI</name>
<dbReference type="RefSeq" id="WP_147208778.1">
    <property type="nucleotide sequence ID" value="NZ_BJYM01000002.1"/>
</dbReference>
<dbReference type="CDD" id="cd00090">
    <property type="entry name" value="HTH_ARSR"/>
    <property type="match status" value="1"/>
</dbReference>
<evidence type="ECO:0000256" key="3">
    <source>
        <dbReference type="ARBA" id="ARBA00023163"/>
    </source>
</evidence>
<dbReference type="InterPro" id="IPR001845">
    <property type="entry name" value="HTH_ArsR_DNA-bd_dom"/>
</dbReference>
<sequence>MKNVSDNYYVEQSDVFELLALMFRLNNYEYMQSEKHRKKESFNHFIQDSFSLLSDETKKELDCFFHKDSFFGLTFVQLLYQHNKWHDIPSFLSFLAQLEFEEIISAFLTSGYSSPERVEDYTDRQEVFSHIQSSVLPFSEQAKLFYLYFDKENTKQRFLKVVEEINEKIYQPSIKKINAYHEDSIHKLSGMNRKQIYKITNPHFDSFEANEPNKIILAPSYFYYNSSLFSYSSESDIAIYLIGTEIIEQTMDESREEDKVIDLAKALSDRTKIKIIKELNRQPRYGFELAKQLNLSSPTISHHISKLSDLGLITAKRYENKIFYQANQKLIEEALKSMSDMLIQKER</sequence>
<dbReference type="InterPro" id="IPR051081">
    <property type="entry name" value="HTH_MetalResp_TranReg"/>
</dbReference>
<dbReference type="AlphaFoldDB" id="A0A511ZEV3"/>
<evidence type="ECO:0000313" key="6">
    <source>
        <dbReference type="Proteomes" id="UP000321558"/>
    </source>
</evidence>
<dbReference type="PROSITE" id="PS50987">
    <property type="entry name" value="HTH_ARSR_2"/>
    <property type="match status" value="1"/>
</dbReference>
<evidence type="ECO:0000256" key="1">
    <source>
        <dbReference type="ARBA" id="ARBA00023015"/>
    </source>
</evidence>
<dbReference type="GO" id="GO:0003677">
    <property type="term" value="F:DNA binding"/>
    <property type="evidence" value="ECO:0007669"/>
    <property type="project" value="UniProtKB-KW"/>
</dbReference>
<evidence type="ECO:0000313" key="5">
    <source>
        <dbReference type="EMBL" id="GEN85977.1"/>
    </source>
</evidence>
<dbReference type="InterPro" id="IPR011991">
    <property type="entry name" value="ArsR-like_HTH"/>
</dbReference>
<keyword evidence="1" id="KW-0805">Transcription regulation</keyword>
<dbReference type="PANTHER" id="PTHR33154">
    <property type="entry name" value="TRANSCRIPTIONAL REGULATOR, ARSR FAMILY"/>
    <property type="match status" value="1"/>
</dbReference>
<protein>
    <recommendedName>
        <fullName evidence="4">HTH arsR-type domain-containing protein</fullName>
    </recommendedName>
</protein>
<dbReference type="Gene3D" id="1.10.10.10">
    <property type="entry name" value="Winged helix-like DNA-binding domain superfamily/Winged helix DNA-binding domain"/>
    <property type="match status" value="1"/>
</dbReference>
<organism evidence="5 6">
    <name type="scientific">Oceanobacillus sojae</name>
    <dbReference type="NCBI Taxonomy" id="582851"/>
    <lineage>
        <taxon>Bacteria</taxon>
        <taxon>Bacillati</taxon>
        <taxon>Bacillota</taxon>
        <taxon>Bacilli</taxon>
        <taxon>Bacillales</taxon>
        <taxon>Bacillaceae</taxon>
        <taxon>Oceanobacillus</taxon>
    </lineage>
</organism>
<reference evidence="5 6" key="1">
    <citation type="submission" date="2019-07" db="EMBL/GenBank/DDBJ databases">
        <title>Whole genome shotgun sequence of Oceanobacillus sojae NBRC 105379.</title>
        <authorList>
            <person name="Hosoyama A."/>
            <person name="Uohara A."/>
            <person name="Ohji S."/>
            <person name="Ichikawa N."/>
        </authorList>
    </citation>
    <scope>NUCLEOTIDE SEQUENCE [LARGE SCALE GENOMIC DNA]</scope>
    <source>
        <strain evidence="5 6">NBRC 105379</strain>
    </source>
</reference>
<feature type="domain" description="HTH arsR-type" evidence="4">
    <location>
        <begin position="252"/>
        <end position="346"/>
    </location>
</feature>
<dbReference type="OrthoDB" id="1706794at2"/>
<keyword evidence="2" id="KW-0238">DNA-binding</keyword>
<dbReference type="PANTHER" id="PTHR33154:SF38">
    <property type="entry name" value="HTH ARSR-TYPE DOMAIN-CONTAINING PROTEIN"/>
    <property type="match status" value="1"/>
</dbReference>
<keyword evidence="6" id="KW-1185">Reference proteome</keyword>
<accession>A0A511ZEV3</accession>
<dbReference type="NCBIfam" id="NF033788">
    <property type="entry name" value="HTH_metalloreg"/>
    <property type="match status" value="1"/>
</dbReference>
<dbReference type="Pfam" id="PF01022">
    <property type="entry name" value="HTH_5"/>
    <property type="match status" value="1"/>
</dbReference>
<proteinExistence type="predicted"/>
<comment type="caution">
    <text evidence="5">The sequence shown here is derived from an EMBL/GenBank/DDBJ whole genome shotgun (WGS) entry which is preliminary data.</text>
</comment>
<dbReference type="EMBL" id="BJYM01000002">
    <property type="protein sequence ID" value="GEN85977.1"/>
    <property type="molecule type" value="Genomic_DNA"/>
</dbReference>